<keyword evidence="3" id="KW-1185">Reference proteome</keyword>
<feature type="signal peptide" evidence="1">
    <location>
        <begin position="1"/>
        <end position="19"/>
    </location>
</feature>
<accession>A0A9Q0NPD8</accession>
<keyword evidence="1" id="KW-0732">Signal</keyword>
<organism evidence="2 3">
    <name type="scientific">Salix viminalis</name>
    <name type="common">Common osier</name>
    <name type="synonym">Basket willow</name>
    <dbReference type="NCBI Taxonomy" id="40686"/>
    <lineage>
        <taxon>Eukaryota</taxon>
        <taxon>Viridiplantae</taxon>
        <taxon>Streptophyta</taxon>
        <taxon>Embryophyta</taxon>
        <taxon>Tracheophyta</taxon>
        <taxon>Spermatophyta</taxon>
        <taxon>Magnoliopsida</taxon>
        <taxon>eudicotyledons</taxon>
        <taxon>Gunneridae</taxon>
        <taxon>Pentapetalae</taxon>
        <taxon>rosids</taxon>
        <taxon>fabids</taxon>
        <taxon>Malpighiales</taxon>
        <taxon>Salicaceae</taxon>
        <taxon>Saliceae</taxon>
        <taxon>Salix</taxon>
    </lineage>
</organism>
<protein>
    <submittedName>
        <fullName evidence="2">Uncharacterized protein</fullName>
    </submittedName>
</protein>
<comment type="caution">
    <text evidence="2">The sequence shown here is derived from an EMBL/GenBank/DDBJ whole genome shotgun (WGS) entry which is preliminary data.</text>
</comment>
<evidence type="ECO:0000256" key="1">
    <source>
        <dbReference type="SAM" id="SignalP"/>
    </source>
</evidence>
<evidence type="ECO:0000313" key="3">
    <source>
        <dbReference type="Proteomes" id="UP001151529"/>
    </source>
</evidence>
<dbReference type="AlphaFoldDB" id="A0A9Q0NPD8"/>
<evidence type="ECO:0000313" key="2">
    <source>
        <dbReference type="EMBL" id="KAJ6673479.1"/>
    </source>
</evidence>
<reference evidence="2 3" key="1">
    <citation type="journal article" date="2023" name="Int. J. Mol. Sci.">
        <title>De Novo Assembly and Annotation of 11 Diverse Shrub Willow (Salix) Genomes Reveals Novel Gene Organization in Sex-Linked Regions.</title>
        <authorList>
            <person name="Hyden B."/>
            <person name="Feng K."/>
            <person name="Yates T.B."/>
            <person name="Jawdy S."/>
            <person name="Cereghino C."/>
            <person name="Smart L.B."/>
            <person name="Muchero W."/>
        </authorList>
    </citation>
    <scope>NUCLEOTIDE SEQUENCE [LARGE SCALE GENOMIC DNA]</scope>
    <source>
        <tissue evidence="2">Shoot tip</tissue>
    </source>
</reference>
<dbReference type="PANTHER" id="PTHR33133:SF21">
    <property type="entry name" value="TRANSMEMBRANE PROTEIN"/>
    <property type="match status" value="1"/>
</dbReference>
<dbReference type="PANTHER" id="PTHR33133">
    <property type="entry name" value="OS08G0107100 PROTEIN-RELATED"/>
    <property type="match status" value="1"/>
</dbReference>
<dbReference type="OrthoDB" id="1293150at2759"/>
<feature type="chain" id="PRO_5040114780" evidence="1">
    <location>
        <begin position="20"/>
        <end position="215"/>
    </location>
</feature>
<sequence>MFALLALPLSLLFFSRALAFHPIQSQILHLEFVASLSPTRFEARHVWKESREIAIALLHSNFLYSVPSFTLSLLAAVSSVVSAESGYHRNPISGKSRASYAMVFNWRRDFRFGFCYLGYRVGPGDLFDGGFGDGFGGFDFGGEGGKMEGLKMDGEDSAKETRWKAVMLLKGWETMGLAVVYGAVMVWGYVVTTVFYCECRKQHVVWEVECGSVEA</sequence>
<dbReference type="Proteomes" id="UP001151529">
    <property type="component" value="Chromosome 18"/>
</dbReference>
<gene>
    <name evidence="2" type="ORF">OIU85_012477</name>
</gene>
<proteinExistence type="predicted"/>
<dbReference type="EMBL" id="JAPFFL010000017">
    <property type="protein sequence ID" value="KAJ6673479.1"/>
    <property type="molecule type" value="Genomic_DNA"/>
</dbReference>
<name>A0A9Q0NPD8_SALVM</name>